<comment type="caution">
    <text evidence="2">The sequence shown here is derived from an EMBL/GenBank/DDBJ whole genome shotgun (WGS) entry which is preliminary data.</text>
</comment>
<evidence type="ECO:0000313" key="3">
    <source>
        <dbReference type="Proteomes" id="UP001207930"/>
    </source>
</evidence>
<dbReference type="RefSeq" id="WP_264502660.1">
    <property type="nucleotide sequence ID" value="NZ_JAPDDS010000011.1"/>
</dbReference>
<feature type="transmembrane region" description="Helical" evidence="1">
    <location>
        <begin position="68"/>
        <end position="86"/>
    </location>
</feature>
<evidence type="ECO:0000256" key="1">
    <source>
        <dbReference type="SAM" id="Phobius"/>
    </source>
</evidence>
<reference evidence="2 3" key="1">
    <citation type="submission" date="2022-10" db="EMBL/GenBank/DDBJ databases">
        <title>Luteolibacter flavescens strain MCCC 1K03193, whole genome shotgun sequencing project.</title>
        <authorList>
            <person name="Zhao G."/>
            <person name="Shen L."/>
        </authorList>
    </citation>
    <scope>NUCLEOTIDE SEQUENCE [LARGE SCALE GENOMIC DNA]</scope>
    <source>
        <strain evidence="2 3">MCCC 1K03193</strain>
    </source>
</reference>
<keyword evidence="1" id="KW-0812">Transmembrane</keyword>
<keyword evidence="1" id="KW-0472">Membrane</keyword>
<proteinExistence type="predicted"/>
<keyword evidence="1" id="KW-1133">Transmembrane helix</keyword>
<sequence>MIKFVCPQCHASVSADDEAAGVIASCPSCNVEILVPPAGSAVTNSWSDLGAPEAGLGRPAVPPGSNRLRIGLLCALVVIATCVAIWKYGGGLGLRNANPPATGSGGGWLGVPARIWVFTIGARKDECATIMKDLKSRGIFSELSSGRNLQGVMPGSEVLSGEGAKGGRLDLDGILSRPCEGIHLSFKDDRLACVELDYGFKSDYPTALVEILAEDMGRFLGTEIKTETTEDEVGNRTRRYKASKGSLTISINDRLDGGFSAFAPSVFVYDSNMVSTK</sequence>
<name>A0ABT3FUN8_9BACT</name>
<evidence type="ECO:0000313" key="2">
    <source>
        <dbReference type="EMBL" id="MCW1886705.1"/>
    </source>
</evidence>
<protein>
    <recommendedName>
        <fullName evidence="4">Zinc ribbon domain-containing protein</fullName>
    </recommendedName>
</protein>
<evidence type="ECO:0008006" key="4">
    <source>
        <dbReference type="Google" id="ProtNLM"/>
    </source>
</evidence>
<accession>A0ABT3FUN8</accession>
<keyword evidence="3" id="KW-1185">Reference proteome</keyword>
<dbReference type="EMBL" id="JAPDDS010000011">
    <property type="protein sequence ID" value="MCW1886705.1"/>
    <property type="molecule type" value="Genomic_DNA"/>
</dbReference>
<dbReference type="Proteomes" id="UP001207930">
    <property type="component" value="Unassembled WGS sequence"/>
</dbReference>
<organism evidence="2 3">
    <name type="scientific">Luteolibacter flavescens</name>
    <dbReference type="NCBI Taxonomy" id="1859460"/>
    <lineage>
        <taxon>Bacteria</taxon>
        <taxon>Pseudomonadati</taxon>
        <taxon>Verrucomicrobiota</taxon>
        <taxon>Verrucomicrobiia</taxon>
        <taxon>Verrucomicrobiales</taxon>
        <taxon>Verrucomicrobiaceae</taxon>
        <taxon>Luteolibacter</taxon>
    </lineage>
</organism>
<gene>
    <name evidence="2" type="ORF">OKA04_18345</name>
</gene>